<organism evidence="6 7">
    <name type="scientific">Mycolicibacterium pulveris</name>
    <name type="common">Mycobacterium pulveris</name>
    <dbReference type="NCBI Taxonomy" id="36813"/>
    <lineage>
        <taxon>Bacteria</taxon>
        <taxon>Bacillati</taxon>
        <taxon>Actinomycetota</taxon>
        <taxon>Actinomycetes</taxon>
        <taxon>Mycobacteriales</taxon>
        <taxon>Mycobacteriaceae</taxon>
        <taxon>Mycolicibacterium</taxon>
    </lineage>
</organism>
<evidence type="ECO:0000256" key="2">
    <source>
        <dbReference type="ARBA" id="ARBA00022630"/>
    </source>
</evidence>
<keyword evidence="2" id="KW-0285">Flavoprotein</keyword>
<evidence type="ECO:0000259" key="5">
    <source>
        <dbReference type="Pfam" id="PF00441"/>
    </source>
</evidence>
<dbReference type="AlphaFoldDB" id="A0A7I7UQK6"/>
<keyword evidence="3" id="KW-0274">FAD</keyword>
<dbReference type="PANTHER" id="PTHR48083">
    <property type="entry name" value="MEDIUM-CHAIN SPECIFIC ACYL-COA DEHYDROGENASE, MITOCHONDRIAL-RELATED"/>
    <property type="match status" value="1"/>
</dbReference>
<evidence type="ECO:0000256" key="3">
    <source>
        <dbReference type="ARBA" id="ARBA00022827"/>
    </source>
</evidence>
<accession>A0A7I7UQK6</accession>
<evidence type="ECO:0000313" key="7">
    <source>
        <dbReference type="Proteomes" id="UP000467252"/>
    </source>
</evidence>
<dbReference type="InterPro" id="IPR036250">
    <property type="entry name" value="AcylCo_DH-like_C"/>
</dbReference>
<dbReference type="EMBL" id="AP022599">
    <property type="protein sequence ID" value="BBY83745.1"/>
    <property type="molecule type" value="Genomic_DNA"/>
</dbReference>
<keyword evidence="7" id="KW-1185">Reference proteome</keyword>
<dbReference type="SUPFAM" id="SSF56645">
    <property type="entry name" value="Acyl-CoA dehydrogenase NM domain-like"/>
    <property type="match status" value="1"/>
</dbReference>
<dbReference type="InterPro" id="IPR009100">
    <property type="entry name" value="AcylCoA_DH/oxidase_NM_dom_sf"/>
</dbReference>
<feature type="domain" description="Acyl-CoA dehydrogenase/oxidase C-terminal" evidence="5">
    <location>
        <begin position="200"/>
        <end position="326"/>
    </location>
</feature>
<dbReference type="SUPFAM" id="SSF47203">
    <property type="entry name" value="Acyl-CoA dehydrogenase C-terminal domain-like"/>
    <property type="match status" value="1"/>
</dbReference>
<evidence type="ECO:0000313" key="6">
    <source>
        <dbReference type="EMBL" id="BBY83745.1"/>
    </source>
</evidence>
<dbReference type="InterPro" id="IPR050741">
    <property type="entry name" value="Acyl-CoA_dehydrogenase"/>
</dbReference>
<dbReference type="Pfam" id="PF00441">
    <property type="entry name" value="Acyl-CoA_dh_1"/>
    <property type="match status" value="1"/>
</dbReference>
<dbReference type="GO" id="GO:0033539">
    <property type="term" value="P:fatty acid beta-oxidation using acyl-CoA dehydrogenase"/>
    <property type="evidence" value="ECO:0007669"/>
    <property type="project" value="TreeGrafter"/>
</dbReference>
<comment type="similarity">
    <text evidence="1">Belongs to the acyl-CoA dehydrogenase family.</text>
</comment>
<name>A0A7I7UQK6_MYCPV</name>
<reference evidence="6 7" key="1">
    <citation type="journal article" date="2019" name="Emerg. Microbes Infect.">
        <title>Comprehensive subspecies identification of 175 nontuberculous mycobacteria species based on 7547 genomic profiles.</title>
        <authorList>
            <person name="Matsumoto Y."/>
            <person name="Kinjo T."/>
            <person name="Motooka D."/>
            <person name="Nabeya D."/>
            <person name="Jung N."/>
            <person name="Uechi K."/>
            <person name="Horii T."/>
            <person name="Iida T."/>
            <person name="Fujita J."/>
            <person name="Nakamura S."/>
        </authorList>
    </citation>
    <scope>NUCLEOTIDE SEQUENCE [LARGE SCALE GENOMIC DNA]</scope>
    <source>
        <strain evidence="6 7">JCM 6370</strain>
    </source>
</reference>
<dbReference type="GO" id="GO:0003995">
    <property type="term" value="F:acyl-CoA dehydrogenase activity"/>
    <property type="evidence" value="ECO:0007669"/>
    <property type="project" value="TreeGrafter"/>
</dbReference>
<gene>
    <name evidence="6" type="ORF">MPUL_49030</name>
</gene>
<dbReference type="Proteomes" id="UP000467252">
    <property type="component" value="Chromosome"/>
</dbReference>
<dbReference type="InterPro" id="IPR009075">
    <property type="entry name" value="AcylCo_DH/oxidase_C"/>
</dbReference>
<evidence type="ECO:0000256" key="1">
    <source>
        <dbReference type="ARBA" id="ARBA00009347"/>
    </source>
</evidence>
<dbReference type="Gene3D" id="1.20.140.10">
    <property type="entry name" value="Butyryl-CoA Dehydrogenase, subunit A, domain 3"/>
    <property type="match status" value="1"/>
</dbReference>
<proteinExistence type="inferred from homology"/>
<keyword evidence="4" id="KW-0560">Oxidoreductase</keyword>
<sequence length="365" mass="39246">MNPNTVLAGGVLHHSPADDHSELRRLALELGKRSADRRLGRPSRHQRFDEHLWQNLEDTGLTRLTSAGEPDAGPAELAVVLHALAYHACAVPIAETALLSCWLGDRAGVAMAESGPFTVALADAQRCGKRVRGTAVDVPWARTADQVVLVARTPEGPNIGVAEPDEVEVTERQNLAGEPRDLIGFDLPVDRFRRVDTSLVTELLRRGAWARCVQSVGALDAAAELTLDHTRERIQFGRSLSAFQAVQQSLAQMAGEVERARASVALAVAAAADYGFGAAQTDYAVTVAKVVLGRVVRSATALAHQLHGAVGTTLEHRLWLVTMRAQSWIAEFGSPGRHARRLGRMVLAADNPWDFMVGASIGPTP</sequence>
<dbReference type="RefSeq" id="WP_163904833.1">
    <property type="nucleotide sequence ID" value="NZ_AP022599.1"/>
</dbReference>
<dbReference type="GO" id="GO:0005737">
    <property type="term" value="C:cytoplasm"/>
    <property type="evidence" value="ECO:0007669"/>
    <property type="project" value="TreeGrafter"/>
</dbReference>
<protein>
    <submittedName>
        <fullName evidence="6">Acyl-CoA dehydrogenase</fullName>
    </submittedName>
</protein>
<evidence type="ECO:0000256" key="4">
    <source>
        <dbReference type="ARBA" id="ARBA00023002"/>
    </source>
</evidence>